<gene>
    <name evidence="1" type="ORF">CLUMA_CG007044</name>
</gene>
<proteinExistence type="predicted"/>
<protein>
    <submittedName>
        <fullName evidence="1">CLUMA_CG007044, isoform D</fullName>
    </submittedName>
</protein>
<dbReference type="Proteomes" id="UP000183832">
    <property type="component" value="Unassembled WGS sequence"/>
</dbReference>
<name>A0A1J1HZH8_9DIPT</name>
<dbReference type="EMBL" id="CVRI01000037">
    <property type="protein sequence ID" value="CRK93511.1"/>
    <property type="molecule type" value="Genomic_DNA"/>
</dbReference>
<evidence type="ECO:0000313" key="1">
    <source>
        <dbReference type="EMBL" id="CRK93511.1"/>
    </source>
</evidence>
<evidence type="ECO:0000313" key="2">
    <source>
        <dbReference type="Proteomes" id="UP000183832"/>
    </source>
</evidence>
<dbReference type="OrthoDB" id="1735926at2759"/>
<sequence>MSSHSLLNDMITNKMNLLICYSYSHTFISEFIAMDEFSRSFSYEIFELETLQSEKLTSYSFTLRFRLCFQGQHTLTTLSSKQGINIDVHDVEELNSYDNSYFVSH</sequence>
<reference evidence="1 2" key="1">
    <citation type="submission" date="2015-04" db="EMBL/GenBank/DDBJ databases">
        <authorList>
            <person name="Syromyatnikov M.Y."/>
            <person name="Popov V.N."/>
        </authorList>
    </citation>
    <scope>NUCLEOTIDE SEQUENCE [LARGE SCALE GENOMIC DNA]</scope>
</reference>
<accession>A0A1J1HZH8</accession>
<keyword evidence="2" id="KW-1185">Reference proteome</keyword>
<dbReference type="AlphaFoldDB" id="A0A1J1HZH8"/>
<organism evidence="1 2">
    <name type="scientific">Clunio marinus</name>
    <dbReference type="NCBI Taxonomy" id="568069"/>
    <lineage>
        <taxon>Eukaryota</taxon>
        <taxon>Metazoa</taxon>
        <taxon>Ecdysozoa</taxon>
        <taxon>Arthropoda</taxon>
        <taxon>Hexapoda</taxon>
        <taxon>Insecta</taxon>
        <taxon>Pterygota</taxon>
        <taxon>Neoptera</taxon>
        <taxon>Endopterygota</taxon>
        <taxon>Diptera</taxon>
        <taxon>Nematocera</taxon>
        <taxon>Chironomoidea</taxon>
        <taxon>Chironomidae</taxon>
        <taxon>Clunio</taxon>
    </lineage>
</organism>